<evidence type="ECO:0000313" key="2">
    <source>
        <dbReference type="EMBL" id="EEP53929.1"/>
    </source>
</evidence>
<gene>
    <name evidence="2" type="ORF">CLP_2344</name>
</gene>
<feature type="region of interest" description="Disordered" evidence="1">
    <location>
        <begin position="428"/>
        <end position="447"/>
    </location>
</feature>
<sequence>MIMADLSAINNVITSSIDNGYYSVEINLSDYTNILGTTALIILPVLLEKISFSSIDPTDQYNFSILVAAGRTKDIEIYLSNAFINSGDNIGIDLRGDSKNNSYINRIRFSLENTIKSSNSIGVLVMNGQFLEVIGEEKGSILNVYGGAGNCAVGNSNVFNSGGKIVFSGQGTVSAHGGDAIDQPTYNVAMDGGVGVGFVESTSGNSSVVIKCNAIVNVFGGNGQECDVSNPNSMTVGNGGPGISLGESGILIVERCPDISISLTVFGGNGGLIIDSSNSGAMTDLRIGGNGGSAVILPSGTVDLLGSVQLRGGDGTTVESHGNLPIVGGDGGSAVKFIGTTTVRNTFLSGNEAVLSGGNGGTSGVYVDFDTSSIRIISSKGGRGGHSLFIGSTSASVQIDGSILTSGEGGQGGSPKAYLDNNDLDLDTLKNTNGANEPGSGGSNGSSISGTGVVNLNMSESTILNAGIIGSGGFGIESDGSLVEGESGTTSKLVDIITNPSPHFGYININRIMDFSLNYNNNLVEDKECNITLINIKNLFISQTVDSCLNIDSMKIKSYYKVDTPNEILGNAFMDLIVNFKVNAYVTEVIPIVCKKSDE</sequence>
<evidence type="ECO:0000313" key="3">
    <source>
        <dbReference type="Proteomes" id="UP000003081"/>
    </source>
</evidence>
<dbReference type="EMBL" id="ACOM01000005">
    <property type="protein sequence ID" value="EEP53929.1"/>
    <property type="molecule type" value="Genomic_DNA"/>
</dbReference>
<proteinExistence type="predicted"/>
<keyword evidence="3" id="KW-1185">Reference proteome</keyword>
<protein>
    <submittedName>
        <fullName evidence="2">Hemagglutinin-related protein</fullName>
    </submittedName>
</protein>
<organism evidence="2 3">
    <name type="scientific">Clostridium butyricum E4 str. BoNT E BL5262</name>
    <dbReference type="NCBI Taxonomy" id="632245"/>
    <lineage>
        <taxon>Bacteria</taxon>
        <taxon>Bacillati</taxon>
        <taxon>Bacillota</taxon>
        <taxon>Clostridia</taxon>
        <taxon>Eubacteriales</taxon>
        <taxon>Clostridiaceae</taxon>
        <taxon>Clostridium</taxon>
    </lineage>
</organism>
<name>C4IIV8_CLOBU</name>
<accession>C4IIV8</accession>
<reference evidence="2 3" key="1">
    <citation type="submission" date="2009-08" db="EMBL/GenBank/DDBJ databases">
        <authorList>
            <person name="Shrivastava S."/>
            <person name="Brinkac L.B."/>
            <person name="Brown J.L."/>
            <person name="Bruce D.B."/>
            <person name="Detter C."/>
            <person name="Green L.D."/>
            <person name="Munk C.A."/>
            <person name="Rogers Y.C."/>
            <person name="Tapia R."/>
            <person name="Sims D.R."/>
            <person name="Smith L.A."/>
            <person name="Smith T.J."/>
            <person name="Sutton G."/>
            <person name="Brettin T."/>
        </authorList>
    </citation>
    <scope>NUCLEOTIDE SEQUENCE [LARGE SCALE GENOMIC DNA]</scope>
    <source>
        <strain evidence="3">E4 str. BoNT E BL5262</strain>
    </source>
</reference>
<dbReference type="AlphaFoldDB" id="C4IIV8"/>
<evidence type="ECO:0000256" key="1">
    <source>
        <dbReference type="SAM" id="MobiDB-lite"/>
    </source>
</evidence>
<comment type="caution">
    <text evidence="2">The sequence shown here is derived from an EMBL/GenBank/DDBJ whole genome shotgun (WGS) entry which is preliminary data.</text>
</comment>
<dbReference type="Proteomes" id="UP000003081">
    <property type="component" value="Unassembled WGS sequence"/>
</dbReference>
<dbReference type="HOGENOM" id="CLU_455414_0_0_9"/>